<accession>A0A1B6LTV2</accession>
<name>A0A1B6LTV2_9HEMI</name>
<dbReference type="Pfam" id="PF17681">
    <property type="entry name" value="GCP_N_terminal"/>
    <property type="match status" value="1"/>
</dbReference>
<evidence type="ECO:0000256" key="1">
    <source>
        <dbReference type="ARBA" id="ARBA00022701"/>
    </source>
</evidence>
<protein>
    <recommendedName>
        <fullName evidence="2">Gamma tubulin complex component protein N-terminal domain-containing protein</fullName>
    </recommendedName>
</protein>
<sequence length="104" mass="11730">MKHDIILALGGIGGEVLRSLCDDETFSAMLLIHPCEKEILKQLINVADSYKTLKSFTKRIPHFGKELVKLDDGTEITPGMYLRAFSSGLYDSLEPYRTNLVRLE</sequence>
<feature type="non-terminal residue" evidence="3">
    <location>
        <position position="104"/>
    </location>
</feature>
<keyword evidence="1" id="KW-0493">Microtubule</keyword>
<dbReference type="GO" id="GO:0005874">
    <property type="term" value="C:microtubule"/>
    <property type="evidence" value="ECO:0007669"/>
    <property type="project" value="UniProtKB-KW"/>
</dbReference>
<gene>
    <name evidence="3" type="ORF">g.8750</name>
</gene>
<dbReference type="EMBL" id="GEBQ01012867">
    <property type="protein sequence ID" value="JAT27110.1"/>
    <property type="molecule type" value="Transcribed_RNA"/>
</dbReference>
<dbReference type="InterPro" id="IPR041470">
    <property type="entry name" value="GCP_N"/>
</dbReference>
<organism evidence="3">
    <name type="scientific">Graphocephala atropunctata</name>
    <dbReference type="NCBI Taxonomy" id="36148"/>
    <lineage>
        <taxon>Eukaryota</taxon>
        <taxon>Metazoa</taxon>
        <taxon>Ecdysozoa</taxon>
        <taxon>Arthropoda</taxon>
        <taxon>Hexapoda</taxon>
        <taxon>Insecta</taxon>
        <taxon>Pterygota</taxon>
        <taxon>Neoptera</taxon>
        <taxon>Paraneoptera</taxon>
        <taxon>Hemiptera</taxon>
        <taxon>Auchenorrhyncha</taxon>
        <taxon>Membracoidea</taxon>
        <taxon>Cicadellidae</taxon>
        <taxon>Cicadellinae</taxon>
        <taxon>Cicadellini</taxon>
        <taxon>Graphocephala</taxon>
    </lineage>
</organism>
<proteinExistence type="predicted"/>
<evidence type="ECO:0000313" key="3">
    <source>
        <dbReference type="EMBL" id="JAT27110.1"/>
    </source>
</evidence>
<evidence type="ECO:0000259" key="2">
    <source>
        <dbReference type="Pfam" id="PF17681"/>
    </source>
</evidence>
<feature type="domain" description="Gamma tubulin complex component protein N-terminal" evidence="2">
    <location>
        <begin position="3"/>
        <end position="104"/>
    </location>
</feature>
<dbReference type="AlphaFoldDB" id="A0A1B6LTV2"/>
<reference evidence="3" key="1">
    <citation type="submission" date="2015-11" db="EMBL/GenBank/DDBJ databases">
        <title>De novo transcriptome assembly of four potential Pierce s Disease insect vectors from Arizona vineyards.</title>
        <authorList>
            <person name="Tassone E.E."/>
        </authorList>
    </citation>
    <scope>NUCLEOTIDE SEQUENCE</scope>
</reference>